<proteinExistence type="inferred from homology"/>
<dbReference type="InterPro" id="IPR048469">
    <property type="entry name" value="YchJ-like_M"/>
</dbReference>
<dbReference type="InterPro" id="IPR032710">
    <property type="entry name" value="NTF2-like_dom_sf"/>
</dbReference>
<evidence type="ECO:0000313" key="5">
    <source>
        <dbReference type="EMBL" id="QUC08090.1"/>
    </source>
</evidence>
<comment type="similarity">
    <text evidence="1 2">Belongs to the UPF0225 family.</text>
</comment>
<dbReference type="EMBL" id="CP072384">
    <property type="protein sequence ID" value="QUC08090.1"/>
    <property type="molecule type" value="Genomic_DNA"/>
</dbReference>
<accession>A0ABX7Y4G2</accession>
<dbReference type="Pfam" id="PF17775">
    <property type="entry name" value="YchJ_M-like"/>
    <property type="match status" value="1"/>
</dbReference>
<evidence type="ECO:0000256" key="2">
    <source>
        <dbReference type="HAMAP-Rule" id="MF_00612"/>
    </source>
</evidence>
<sequence>MGRRGRGGPVSGHRPELWPETVDTGTVSDPTNICPCDTGRPYETCCGPIHEGRPAATAVALMRSRYSAYALGLTDYLLETWHPNTRPETIDPEPDLRWTGLIIEHSGAGKAWDDEGMVSFSAKWREDGQIGVMREVSSFLRVDGRWFYVNGIPHT</sequence>
<dbReference type="HAMAP" id="MF_00612">
    <property type="entry name" value="UPF0225"/>
    <property type="match status" value="1"/>
</dbReference>
<dbReference type="Gene3D" id="3.10.450.50">
    <property type="match status" value="1"/>
</dbReference>
<keyword evidence="6" id="KW-1185">Reference proteome</keyword>
<dbReference type="Proteomes" id="UP000678513">
    <property type="component" value="Chromosome"/>
</dbReference>
<dbReference type="SUPFAM" id="SSF54427">
    <property type="entry name" value="NTF2-like"/>
    <property type="match status" value="1"/>
</dbReference>
<dbReference type="InterPro" id="IPR004027">
    <property type="entry name" value="SEC_C_motif"/>
</dbReference>
<protein>
    <recommendedName>
        <fullName evidence="2">UPF0225 protein J5A65_14480</fullName>
    </recommendedName>
</protein>
<evidence type="ECO:0000313" key="6">
    <source>
        <dbReference type="Proteomes" id="UP000678513"/>
    </source>
</evidence>
<name>A0ABX7Y4G2_9ACTN</name>
<evidence type="ECO:0000256" key="1">
    <source>
        <dbReference type="ARBA" id="ARBA00010839"/>
    </source>
</evidence>
<dbReference type="Pfam" id="PF02810">
    <property type="entry name" value="SEC-C"/>
    <property type="match status" value="1"/>
</dbReference>
<feature type="region of interest" description="Disordered" evidence="3">
    <location>
        <begin position="1"/>
        <end position="28"/>
    </location>
</feature>
<reference evidence="5 6" key="1">
    <citation type="submission" date="2021-03" db="EMBL/GenBank/DDBJ databases">
        <title>Human Oral Microbial Genomes.</title>
        <authorList>
            <person name="Johnston C.D."/>
            <person name="Chen T."/>
            <person name="Dewhirst F.E."/>
        </authorList>
    </citation>
    <scope>NUCLEOTIDE SEQUENCE [LARGE SCALE GENOMIC DNA]</scope>
    <source>
        <strain evidence="5 6">DSMZ 100122</strain>
    </source>
</reference>
<organism evidence="5 6">
    <name type="scientific">Arachnia rubra</name>
    <dbReference type="NCBI Taxonomy" id="1547448"/>
    <lineage>
        <taxon>Bacteria</taxon>
        <taxon>Bacillati</taxon>
        <taxon>Actinomycetota</taxon>
        <taxon>Actinomycetes</taxon>
        <taxon>Propionibacteriales</taxon>
        <taxon>Propionibacteriaceae</taxon>
        <taxon>Arachnia</taxon>
    </lineage>
</organism>
<evidence type="ECO:0000259" key="4">
    <source>
        <dbReference type="Pfam" id="PF17775"/>
    </source>
</evidence>
<feature type="domain" description="YchJ-like middle NTF2-like" evidence="4">
    <location>
        <begin position="57"/>
        <end position="151"/>
    </location>
</feature>
<evidence type="ECO:0000256" key="3">
    <source>
        <dbReference type="SAM" id="MobiDB-lite"/>
    </source>
</evidence>
<gene>
    <name evidence="5" type="ORF">J5A65_14480</name>
</gene>
<dbReference type="InterPro" id="IPR023006">
    <property type="entry name" value="YchJ-like"/>
</dbReference>